<evidence type="ECO:0000313" key="3">
    <source>
        <dbReference type="Proteomes" id="UP001634394"/>
    </source>
</evidence>
<keyword evidence="3" id="KW-1185">Reference proteome</keyword>
<sequence length="314" mass="34377">DGVYLSLNPSSMVIGSNTVNPSMSLNIQCSSSGTLDIDTLIILRLSRRKFTEPTYVGIASMTFDGVAKLDSTAPSDIQNRSPNITGSVDVGQKSGTMTLSINAQGLTCGDQAEFQCALTYLDPNLNNKTVTDNMNFTVITVPSEVIIDSPEYHDIIGNTLQLSNNSMLITGTIIKYRCTANVGSVPEGEIVWERSLEMGTIHLFIPYTPTLSTDIVQEDSQQNGCFYRRISTMYYNLTKLDEDGISFRCRARTYLGGQLYDALSNQQYRAVAVLIDSSRSPPSTGLTSRAPSITLRMINDLSPLEIGYVTKRAN</sequence>
<evidence type="ECO:0000313" key="2">
    <source>
        <dbReference type="EMBL" id="KAL3886934.1"/>
    </source>
</evidence>
<comment type="caution">
    <text evidence="2">The sequence shown here is derived from an EMBL/GenBank/DDBJ whole genome shotgun (WGS) entry which is preliminary data.</text>
</comment>
<protein>
    <recommendedName>
        <fullName evidence="1">Ig-like domain-containing protein</fullName>
    </recommendedName>
</protein>
<reference evidence="2 3" key="1">
    <citation type="submission" date="2024-11" db="EMBL/GenBank/DDBJ databases">
        <title>Chromosome-level genome assembly of the freshwater bivalve Anodonta woodiana.</title>
        <authorList>
            <person name="Chen X."/>
        </authorList>
    </citation>
    <scope>NUCLEOTIDE SEQUENCE [LARGE SCALE GENOMIC DNA]</scope>
    <source>
        <strain evidence="2">MN2024</strain>
        <tissue evidence="2">Gills</tissue>
    </source>
</reference>
<dbReference type="PROSITE" id="PS50835">
    <property type="entry name" value="IG_LIKE"/>
    <property type="match status" value="1"/>
</dbReference>
<gene>
    <name evidence="2" type="ORF">ACJMK2_026890</name>
</gene>
<evidence type="ECO:0000259" key="1">
    <source>
        <dbReference type="PROSITE" id="PS50835"/>
    </source>
</evidence>
<feature type="domain" description="Ig-like" evidence="1">
    <location>
        <begin position="150"/>
        <end position="272"/>
    </location>
</feature>
<dbReference type="Proteomes" id="UP001634394">
    <property type="component" value="Unassembled WGS sequence"/>
</dbReference>
<dbReference type="EMBL" id="JBJQND010000002">
    <property type="protein sequence ID" value="KAL3886934.1"/>
    <property type="molecule type" value="Genomic_DNA"/>
</dbReference>
<dbReference type="InterPro" id="IPR007110">
    <property type="entry name" value="Ig-like_dom"/>
</dbReference>
<name>A0ABD3XL62_SINWO</name>
<accession>A0ABD3XL62</accession>
<organism evidence="2 3">
    <name type="scientific">Sinanodonta woodiana</name>
    <name type="common">Chinese pond mussel</name>
    <name type="synonym">Anodonta woodiana</name>
    <dbReference type="NCBI Taxonomy" id="1069815"/>
    <lineage>
        <taxon>Eukaryota</taxon>
        <taxon>Metazoa</taxon>
        <taxon>Spiralia</taxon>
        <taxon>Lophotrochozoa</taxon>
        <taxon>Mollusca</taxon>
        <taxon>Bivalvia</taxon>
        <taxon>Autobranchia</taxon>
        <taxon>Heteroconchia</taxon>
        <taxon>Palaeoheterodonta</taxon>
        <taxon>Unionida</taxon>
        <taxon>Unionoidea</taxon>
        <taxon>Unionidae</taxon>
        <taxon>Unioninae</taxon>
        <taxon>Sinanodonta</taxon>
    </lineage>
</organism>
<dbReference type="AlphaFoldDB" id="A0ABD3XL62"/>
<proteinExistence type="predicted"/>
<feature type="non-terminal residue" evidence="2">
    <location>
        <position position="1"/>
    </location>
</feature>